<name>A0A3B0S652_9ZZZZ</name>
<evidence type="ECO:0000313" key="1">
    <source>
        <dbReference type="EMBL" id="VAV91853.1"/>
    </source>
</evidence>
<dbReference type="AlphaFoldDB" id="A0A3B0S652"/>
<organism evidence="1">
    <name type="scientific">hydrothermal vent metagenome</name>
    <dbReference type="NCBI Taxonomy" id="652676"/>
    <lineage>
        <taxon>unclassified sequences</taxon>
        <taxon>metagenomes</taxon>
        <taxon>ecological metagenomes</taxon>
    </lineage>
</organism>
<gene>
    <name evidence="1" type="ORF">MNBD_ALPHA04-2079</name>
</gene>
<reference evidence="1" key="1">
    <citation type="submission" date="2018-06" db="EMBL/GenBank/DDBJ databases">
        <authorList>
            <person name="Zhirakovskaya E."/>
        </authorList>
    </citation>
    <scope>NUCLEOTIDE SEQUENCE</scope>
</reference>
<proteinExistence type="predicted"/>
<protein>
    <submittedName>
        <fullName evidence="1">Uncharacterized protein</fullName>
    </submittedName>
</protein>
<sequence>MISIDKIGVYPFQPRVELLKEVSVIARSVATRQSSLISHFWIASLRSQ</sequence>
<accession>A0A3B0S652</accession>
<dbReference type="EMBL" id="UOEF01000132">
    <property type="protein sequence ID" value="VAV91853.1"/>
    <property type="molecule type" value="Genomic_DNA"/>
</dbReference>